<protein>
    <submittedName>
        <fullName evidence="2">DUF4369 domain-containing protein</fullName>
    </submittedName>
</protein>
<name>A0A410G1R8_9FLAO</name>
<feature type="domain" description="DUF4369" evidence="1">
    <location>
        <begin position="26"/>
        <end position="121"/>
    </location>
</feature>
<organism evidence="2 3">
    <name type="scientific">Aequorivita ciconiae</name>
    <dbReference type="NCBI Taxonomy" id="2494375"/>
    <lineage>
        <taxon>Bacteria</taxon>
        <taxon>Pseudomonadati</taxon>
        <taxon>Bacteroidota</taxon>
        <taxon>Flavobacteriia</taxon>
        <taxon>Flavobacteriales</taxon>
        <taxon>Flavobacteriaceae</taxon>
        <taxon>Aequorivita</taxon>
    </lineage>
</organism>
<dbReference type="OrthoDB" id="1143206at2"/>
<reference evidence="2 3" key="1">
    <citation type="submission" date="2019-01" db="EMBL/GenBank/DDBJ databases">
        <title>Complete genome sequencing of Aequorivita sp. H23M31.</title>
        <authorList>
            <person name="Bae J.-W."/>
        </authorList>
    </citation>
    <scope>NUCLEOTIDE SEQUENCE [LARGE SCALE GENOMIC DNA]</scope>
    <source>
        <strain evidence="2 3">H23M31</strain>
    </source>
</reference>
<dbReference type="PROSITE" id="PS51257">
    <property type="entry name" value="PROKAR_LIPOPROTEIN"/>
    <property type="match status" value="1"/>
</dbReference>
<evidence type="ECO:0000259" key="1">
    <source>
        <dbReference type="Pfam" id="PF14289"/>
    </source>
</evidence>
<dbReference type="Proteomes" id="UP000285517">
    <property type="component" value="Chromosome"/>
</dbReference>
<evidence type="ECO:0000313" key="2">
    <source>
        <dbReference type="EMBL" id="QAA81185.1"/>
    </source>
</evidence>
<dbReference type="InterPro" id="IPR025380">
    <property type="entry name" value="DUF4369"/>
</dbReference>
<gene>
    <name evidence="2" type="ORF">EI546_05330</name>
</gene>
<dbReference type="AlphaFoldDB" id="A0A410G1R8"/>
<accession>A0A410G1R8</accession>
<dbReference type="RefSeq" id="WP_128249575.1">
    <property type="nucleotide sequence ID" value="NZ_CP034951.1"/>
</dbReference>
<dbReference type="Pfam" id="PF14289">
    <property type="entry name" value="DUF4369"/>
    <property type="match status" value="1"/>
</dbReference>
<sequence>MRYSTYILIIFLSILSCSSPNPEIMHLTGAVKGLEKGTLLLQKFEDTVLVTVDSMDINGNSQFSFSEKVESPEIYYLYVRLKDGTLKDDRIQFFGENGNVNIETNLEKFGSAAKVSGSKNDSLLRDYYLLKQRYITKNLDFIEVRINARTKNTDSLVKEIDRKQQSLQASQNFATINFAIKNSDYEVAPFLMLSEAYNSQIKYLDTVYNTLSPKIKDSKYGKELESFIKTSKEADTLL</sequence>
<dbReference type="EMBL" id="CP034951">
    <property type="protein sequence ID" value="QAA81185.1"/>
    <property type="molecule type" value="Genomic_DNA"/>
</dbReference>
<keyword evidence="3" id="KW-1185">Reference proteome</keyword>
<dbReference type="KEGG" id="aev:EI546_05330"/>
<evidence type="ECO:0000313" key="3">
    <source>
        <dbReference type="Proteomes" id="UP000285517"/>
    </source>
</evidence>
<proteinExistence type="predicted"/>